<evidence type="ECO:0000313" key="4">
    <source>
        <dbReference type="Proteomes" id="UP000030693"/>
    </source>
</evidence>
<dbReference type="GO" id="GO:0005739">
    <property type="term" value="C:mitochondrion"/>
    <property type="evidence" value="ECO:0007669"/>
    <property type="project" value="TreeGrafter"/>
</dbReference>
<dbReference type="Gene3D" id="3.10.129.10">
    <property type="entry name" value="Hotdog Thioesterase"/>
    <property type="match status" value="1"/>
</dbReference>
<sequence>MLRSSISPLLWRSAARLAPRAPAFSSSAAPMSTAFSSSSTPAQAAEGSILSRRSSTLIISVRDEPARTVTGFGHILTATPETSDVFEEGSPLRMGDSFLLRYYPFSSDPVLKERYLNPYGRIRLRKIRHDVDGFAGSVAYTHCPPHLLTSTPASADSEAAPSAANPSATIVTAAVNQIMLLNQIRAERDMRMTGS</sequence>
<evidence type="ECO:0000256" key="2">
    <source>
        <dbReference type="ARBA" id="ARBA00022801"/>
    </source>
</evidence>
<reference evidence="3" key="1">
    <citation type="submission" date="2013-04" db="EMBL/GenBank/DDBJ databases">
        <title>The Genome Sequence of Fonticula alba ATCC 38817.</title>
        <authorList>
            <consortium name="The Broad Institute Genomics Platform"/>
            <person name="Russ C."/>
            <person name="Cuomo C."/>
            <person name="Burger G."/>
            <person name="Gray M.W."/>
            <person name="Holland P.W.H."/>
            <person name="King N."/>
            <person name="Lang F.B.F."/>
            <person name="Roger A.J."/>
            <person name="Ruiz-Trillo I."/>
            <person name="Brown M."/>
            <person name="Walker B."/>
            <person name="Young S."/>
            <person name="Zeng Q."/>
            <person name="Gargeya S."/>
            <person name="Fitzgerald M."/>
            <person name="Haas B."/>
            <person name="Abouelleil A."/>
            <person name="Allen A.W."/>
            <person name="Alvarado L."/>
            <person name="Arachchi H.M."/>
            <person name="Berlin A.M."/>
            <person name="Chapman S.B."/>
            <person name="Gainer-Dewar J."/>
            <person name="Goldberg J."/>
            <person name="Griggs A."/>
            <person name="Gujja S."/>
            <person name="Hansen M."/>
            <person name="Howarth C."/>
            <person name="Imamovic A."/>
            <person name="Ireland A."/>
            <person name="Larimer J."/>
            <person name="McCowan C."/>
            <person name="Murphy C."/>
            <person name="Pearson M."/>
            <person name="Poon T.W."/>
            <person name="Priest M."/>
            <person name="Roberts A."/>
            <person name="Saif S."/>
            <person name="Shea T."/>
            <person name="Sisk P."/>
            <person name="Sykes S."/>
            <person name="Wortman J."/>
            <person name="Nusbaum C."/>
            <person name="Birren B."/>
        </authorList>
    </citation>
    <scope>NUCLEOTIDE SEQUENCE [LARGE SCALE GENOMIC DNA]</scope>
    <source>
        <strain evidence="3">ATCC 38817</strain>
    </source>
</reference>
<dbReference type="STRING" id="691883.A0A058ZC84"/>
<evidence type="ECO:0000313" key="3">
    <source>
        <dbReference type="EMBL" id="KCV71047.1"/>
    </source>
</evidence>
<dbReference type="PANTHER" id="PTHR12655:SF0">
    <property type="entry name" value="ACYL-COENZYME A THIOESTERASE 9, MITOCHONDRIAL"/>
    <property type="match status" value="1"/>
</dbReference>
<dbReference type="RefSeq" id="XP_009494170.1">
    <property type="nucleotide sequence ID" value="XM_009495895.1"/>
</dbReference>
<dbReference type="EMBL" id="KB932203">
    <property type="protein sequence ID" value="KCV71047.1"/>
    <property type="molecule type" value="Genomic_DNA"/>
</dbReference>
<dbReference type="Proteomes" id="UP000030693">
    <property type="component" value="Unassembled WGS sequence"/>
</dbReference>
<dbReference type="OrthoDB" id="331699at2759"/>
<comment type="similarity">
    <text evidence="1">Belongs to the acyl coenzyme A hydrolase family.</text>
</comment>
<organism evidence="3">
    <name type="scientific">Fonticula alba</name>
    <name type="common">Slime mold</name>
    <dbReference type="NCBI Taxonomy" id="691883"/>
    <lineage>
        <taxon>Eukaryota</taxon>
        <taxon>Rotosphaerida</taxon>
        <taxon>Fonticulaceae</taxon>
        <taxon>Fonticula</taxon>
    </lineage>
</organism>
<gene>
    <name evidence="3" type="ORF">H696_01996</name>
</gene>
<protein>
    <submittedName>
        <fullName evidence="3">Uncharacterized protein</fullName>
    </submittedName>
</protein>
<proteinExistence type="inferred from homology"/>
<dbReference type="GO" id="GO:0006637">
    <property type="term" value="P:acyl-CoA metabolic process"/>
    <property type="evidence" value="ECO:0007669"/>
    <property type="project" value="TreeGrafter"/>
</dbReference>
<dbReference type="AlphaFoldDB" id="A0A058ZC84"/>
<keyword evidence="4" id="KW-1185">Reference proteome</keyword>
<dbReference type="PANTHER" id="PTHR12655">
    <property type="entry name" value="ACYL-COA THIOESTERASE"/>
    <property type="match status" value="1"/>
</dbReference>
<dbReference type="GO" id="GO:0047617">
    <property type="term" value="F:fatty acyl-CoA hydrolase activity"/>
    <property type="evidence" value="ECO:0007669"/>
    <property type="project" value="TreeGrafter"/>
</dbReference>
<keyword evidence="2" id="KW-0378">Hydrolase</keyword>
<name>A0A058ZC84_FONAL</name>
<dbReference type="GeneID" id="20526721"/>
<evidence type="ECO:0000256" key="1">
    <source>
        <dbReference type="ARBA" id="ARBA00010458"/>
    </source>
</evidence>
<accession>A0A058ZC84</accession>